<keyword evidence="5 12" id="KW-0138">CF(0)</keyword>
<dbReference type="GO" id="GO:0015986">
    <property type="term" value="P:proton motive force-driven ATP synthesis"/>
    <property type="evidence" value="ECO:0007669"/>
    <property type="project" value="InterPro"/>
</dbReference>
<comment type="subcellular location">
    <subcellularLocation>
        <location evidence="1 12">Mitochondrion membrane</location>
        <topology evidence="1 12">Single-pass membrane protein</topology>
    </subcellularLocation>
</comment>
<proteinExistence type="inferred from homology"/>
<keyword evidence="11 13" id="KW-0472">Membrane</keyword>
<keyword evidence="9 12" id="KW-0406">Ion transport</keyword>
<feature type="transmembrane region" description="Helical" evidence="13">
    <location>
        <begin position="12"/>
        <end position="32"/>
    </location>
</feature>
<dbReference type="GO" id="GO:0045259">
    <property type="term" value="C:proton-transporting ATP synthase complex"/>
    <property type="evidence" value="ECO:0007669"/>
    <property type="project" value="UniProtKB-KW"/>
</dbReference>
<keyword evidence="4 12" id="KW-0813">Transport</keyword>
<evidence type="ECO:0000256" key="2">
    <source>
        <dbReference type="ARBA" id="ARBA00008892"/>
    </source>
</evidence>
<dbReference type="GO" id="GO:0031966">
    <property type="term" value="C:mitochondrial membrane"/>
    <property type="evidence" value="ECO:0007669"/>
    <property type="project" value="UniProtKB-SubCell"/>
</dbReference>
<evidence type="ECO:0000256" key="10">
    <source>
        <dbReference type="ARBA" id="ARBA00023128"/>
    </source>
</evidence>
<dbReference type="AlphaFoldDB" id="A0A059PBB2"/>
<dbReference type="Pfam" id="PF00895">
    <property type="entry name" value="ATP-synt_8"/>
    <property type="match status" value="1"/>
</dbReference>
<keyword evidence="8 13" id="KW-1133">Transmembrane helix</keyword>
<geneLocation type="mitochondrion" evidence="14"/>
<comment type="similarity">
    <text evidence="2 12">Belongs to the ATPase protein 8 family.</text>
</comment>
<evidence type="ECO:0000256" key="9">
    <source>
        <dbReference type="ARBA" id="ARBA00023065"/>
    </source>
</evidence>
<evidence type="ECO:0000256" key="11">
    <source>
        <dbReference type="ARBA" id="ARBA00023136"/>
    </source>
</evidence>
<organism evidence="14">
    <name type="scientific">Cordulia aenea</name>
    <name type="common">downy emerald</name>
    <dbReference type="NCBI Taxonomy" id="197156"/>
    <lineage>
        <taxon>Eukaryota</taxon>
        <taxon>Metazoa</taxon>
        <taxon>Ecdysozoa</taxon>
        <taxon>Arthropoda</taxon>
        <taxon>Hexapoda</taxon>
        <taxon>Insecta</taxon>
        <taxon>Pterygota</taxon>
        <taxon>Palaeoptera</taxon>
        <taxon>Odonata</taxon>
        <taxon>Epiprocta</taxon>
        <taxon>Anisoptera</taxon>
        <taxon>Libelluloidea</taxon>
        <taxon>Corduliidae</taxon>
        <taxon>Cordulia</taxon>
    </lineage>
</organism>
<evidence type="ECO:0000313" key="14">
    <source>
        <dbReference type="EMBL" id="AGC81798.1"/>
    </source>
</evidence>
<dbReference type="InterPro" id="IPR001421">
    <property type="entry name" value="ATP8_metazoa"/>
</dbReference>
<comment type="subunit">
    <text evidence="3">F-type ATPases have 2 components, CF(1) - the catalytic core - and CF(0) - the membrane proton channel.</text>
</comment>
<evidence type="ECO:0000256" key="6">
    <source>
        <dbReference type="ARBA" id="ARBA00022692"/>
    </source>
</evidence>
<evidence type="ECO:0000256" key="8">
    <source>
        <dbReference type="ARBA" id="ARBA00022989"/>
    </source>
</evidence>
<evidence type="ECO:0000256" key="1">
    <source>
        <dbReference type="ARBA" id="ARBA00004304"/>
    </source>
</evidence>
<dbReference type="EMBL" id="JX963627">
    <property type="protein sequence ID" value="AGC81798.1"/>
    <property type="molecule type" value="Genomic_DNA"/>
</dbReference>
<dbReference type="GO" id="GO:0015078">
    <property type="term" value="F:proton transmembrane transporter activity"/>
    <property type="evidence" value="ECO:0007669"/>
    <property type="project" value="InterPro"/>
</dbReference>
<evidence type="ECO:0000256" key="7">
    <source>
        <dbReference type="ARBA" id="ARBA00022781"/>
    </source>
</evidence>
<evidence type="ECO:0000256" key="12">
    <source>
        <dbReference type="RuleBase" id="RU003661"/>
    </source>
</evidence>
<evidence type="ECO:0000256" key="3">
    <source>
        <dbReference type="ARBA" id="ARBA00011291"/>
    </source>
</evidence>
<accession>A0A059PBB2</accession>
<reference evidence="14" key="1">
    <citation type="submission" date="2012-10" db="EMBL/GenBank/DDBJ databases">
        <title>Mitochondrial genome diversity in Ecdysozoa.</title>
        <authorList>
            <person name="Podsiadlowski L."/>
            <person name="Meusemann K."/>
            <person name="von Reumont B."/>
            <person name="Fahrein K."/>
            <person name="Dambach J."/>
            <person name="Braband A."/>
            <person name="Misof B."/>
        </authorList>
    </citation>
    <scope>NUCLEOTIDE SEQUENCE</scope>
</reference>
<keyword evidence="10 12" id="KW-0496">Mitochondrion</keyword>
<evidence type="ECO:0000256" key="4">
    <source>
        <dbReference type="ARBA" id="ARBA00022448"/>
    </source>
</evidence>
<keyword evidence="7 12" id="KW-0375">Hydrogen ion transport</keyword>
<evidence type="ECO:0000256" key="5">
    <source>
        <dbReference type="ARBA" id="ARBA00022547"/>
    </source>
</evidence>
<evidence type="ECO:0000256" key="13">
    <source>
        <dbReference type="SAM" id="Phobius"/>
    </source>
</evidence>
<keyword evidence="6 12" id="KW-0812">Transmembrane</keyword>
<protein>
    <recommendedName>
        <fullName evidence="12">ATP synthase complex subunit 8</fullName>
    </recommendedName>
</protein>
<name>A0A059PBB2_9ODON</name>
<sequence length="54" mass="6448">MIPQMAPMSWTILFLLFSLMLIMINTLNYYLFSPKISLQESTKKMTISTKSWKW</sequence>
<gene>
    <name evidence="14" type="primary">atp8</name>
</gene>